<evidence type="ECO:0000256" key="3">
    <source>
        <dbReference type="ARBA" id="ARBA00014389"/>
    </source>
</evidence>
<protein>
    <recommendedName>
        <fullName evidence="3">Nucleoprotein</fullName>
    </recommendedName>
    <alternativeName>
        <fullName evidence="11">Nucleocapsid protein</fullName>
    </alternativeName>
</protein>
<evidence type="ECO:0000256" key="7">
    <source>
        <dbReference type="ARBA" id="ARBA00022884"/>
    </source>
</evidence>
<keyword evidence="10" id="KW-0687">Ribonucleoprotein</keyword>
<keyword evidence="8 13" id="KW-0543">Viral nucleoprotein</keyword>
<evidence type="ECO:0000256" key="6">
    <source>
        <dbReference type="ARBA" id="ARBA00022844"/>
    </source>
</evidence>
<keyword evidence="4" id="KW-1139">Helical capsid protein</keyword>
<dbReference type="GO" id="GO:0030430">
    <property type="term" value="C:host cell cytoplasm"/>
    <property type="evidence" value="ECO:0007669"/>
    <property type="project" value="UniProtKB-SubCell"/>
</dbReference>
<dbReference type="GO" id="GO:0019029">
    <property type="term" value="C:helical viral capsid"/>
    <property type="evidence" value="ECO:0007669"/>
    <property type="project" value="UniProtKB-KW"/>
</dbReference>
<dbReference type="InterPro" id="IPR000448">
    <property type="entry name" value="Rhabdo_ncapsid"/>
</dbReference>
<keyword evidence="6" id="KW-0946">Virion</keyword>
<evidence type="ECO:0000313" key="13">
    <source>
        <dbReference type="EMBL" id="AOX47529.1"/>
    </source>
</evidence>
<dbReference type="InterPro" id="IPR035961">
    <property type="entry name" value="Rhabdovirus_nucleoprotein-like"/>
</dbReference>
<evidence type="ECO:0000256" key="10">
    <source>
        <dbReference type="ARBA" id="ARBA00023274"/>
    </source>
</evidence>
<name>A0A2Z2CP69_9RHAB</name>
<dbReference type="Pfam" id="PF00945">
    <property type="entry name" value="Rhabdo_ncap"/>
    <property type="match status" value="1"/>
</dbReference>
<reference evidence="13" key="1">
    <citation type="submission" date="2016-09" db="EMBL/GenBank/DDBJ databases">
        <title>Genome sequences of viruses from moths in Washington state.</title>
        <authorList>
            <person name="Greninger A.L."/>
            <person name="Makhsous N."/>
            <person name="Jerome K."/>
            <person name="Droppers D."/>
        </authorList>
    </citation>
    <scope>NUCLEOTIDE SEQUENCE [LARGE SCALE GENOMIC DNA]</scope>
    <source>
        <strain evidence="13">M4</strain>
    </source>
</reference>
<keyword evidence="14" id="KW-1185">Reference proteome</keyword>
<dbReference type="GO" id="GO:1990904">
    <property type="term" value="C:ribonucleoprotein complex"/>
    <property type="evidence" value="ECO:0007669"/>
    <property type="project" value="UniProtKB-KW"/>
</dbReference>
<evidence type="ECO:0000256" key="11">
    <source>
        <dbReference type="ARBA" id="ARBA00033344"/>
    </source>
</evidence>
<keyword evidence="7" id="KW-0694">RNA-binding</keyword>
<organism evidence="13">
    <name type="scientific">Gata virus</name>
    <dbReference type="NCBI Taxonomy" id="1911435"/>
    <lineage>
        <taxon>Viruses</taxon>
        <taxon>Riboviria</taxon>
        <taxon>Orthornavirae</taxon>
        <taxon>Negarnaviricota</taxon>
        <taxon>Haploviricotina</taxon>
        <taxon>Monjiviricetes</taxon>
        <taxon>Mononegavirales</taxon>
        <taxon>Rhabdoviridae</taxon>
        <taxon>Alpharhabdovirinae</taxon>
        <taxon>Alphapaprhavirus</taxon>
        <taxon>Alphapaprhavirus gata</taxon>
    </lineage>
</organism>
<dbReference type="GO" id="GO:0003723">
    <property type="term" value="F:RNA binding"/>
    <property type="evidence" value="ECO:0007669"/>
    <property type="project" value="UniProtKB-KW"/>
</dbReference>
<evidence type="ECO:0000259" key="12">
    <source>
        <dbReference type="Pfam" id="PF00945"/>
    </source>
</evidence>
<evidence type="ECO:0000313" key="14">
    <source>
        <dbReference type="Proteomes" id="UP000249952"/>
    </source>
</evidence>
<feature type="domain" description="Rhabdovirus nucleocapsid" evidence="12">
    <location>
        <begin position="10"/>
        <end position="403"/>
    </location>
</feature>
<dbReference type="GO" id="GO:0019013">
    <property type="term" value="C:viral nucleocapsid"/>
    <property type="evidence" value="ECO:0007669"/>
    <property type="project" value="UniProtKB-KW"/>
</dbReference>
<evidence type="ECO:0000256" key="4">
    <source>
        <dbReference type="ARBA" id="ARBA00022497"/>
    </source>
</evidence>
<dbReference type="InterPro" id="IPR023330">
    <property type="entry name" value="Rhabdovirus_ncapsid_N"/>
</dbReference>
<evidence type="ECO:0000256" key="9">
    <source>
        <dbReference type="ARBA" id="ARBA00023200"/>
    </source>
</evidence>
<evidence type="ECO:0000256" key="2">
    <source>
        <dbReference type="ARBA" id="ARBA00004328"/>
    </source>
</evidence>
<dbReference type="Proteomes" id="UP000249952">
    <property type="component" value="Segment"/>
</dbReference>
<proteinExistence type="predicted"/>
<dbReference type="GeneID" id="30074987"/>
<evidence type="ECO:0000256" key="5">
    <source>
        <dbReference type="ARBA" id="ARBA00022561"/>
    </source>
</evidence>
<accession>A0A2Z2CP69</accession>
<dbReference type="OrthoDB" id="22890at10239"/>
<dbReference type="InterPro" id="IPR023331">
    <property type="entry name" value="Rhabdovirus_ncapsid_C"/>
</dbReference>
<evidence type="ECO:0000256" key="1">
    <source>
        <dbReference type="ARBA" id="ARBA00004192"/>
    </source>
</evidence>
<dbReference type="EMBL" id="KX852388">
    <property type="protein sequence ID" value="AOX47529.1"/>
    <property type="molecule type" value="Genomic_RNA"/>
</dbReference>
<keyword evidence="9" id="KW-1035">Host cytoplasm</keyword>
<evidence type="ECO:0000256" key="8">
    <source>
        <dbReference type="ARBA" id="ARBA00023086"/>
    </source>
</evidence>
<dbReference type="SUPFAM" id="SSF140809">
    <property type="entry name" value="Rhabdovirus nucleoprotein-like"/>
    <property type="match status" value="1"/>
</dbReference>
<dbReference type="Gene3D" id="1.10.3610.10">
    <property type="entry name" value="Nucleoprotein"/>
    <property type="match status" value="1"/>
</dbReference>
<sequence>MSALKFIRDKTSLVVQAPSTGLEYEYPSVFFRDLKKPQLIIKSMYKNLTLAKNAFANSLRSSAPDLDAGKEFVYLYLKSKPMTNRDKWESYSVLVAEEETDVTVWDLFDTVLRNQTVPTKATVSSEQDISDVGLLVMFCSIYRMGCIFDSGYMGQVSDRIMTQAVGVPDDIPKPDALIALVGSWLNDANYLKMIAGIDMFLHRFPKSEFAQARVGTISSRYKDCASLLSIRFFLHVVGSDNLDDAPAWITYEPIALNLIRMSKIGEEAARGDSYFPYQSDMGLVRKSAYSTVVNPSYFFFVHGVGALLGLERSKNARMNLEYGLSGTVANVFLVAYVHKRNHVQALQFTASGEPVRVSGDNSDTEQDGITIRSNSPVKWAKFMSSREWVMTDFMKETIRRMQMELLEGETRAGTIGEFLSKHSID</sequence>
<dbReference type="KEGG" id="vg:30074987"/>
<dbReference type="RefSeq" id="YP_009315882.1">
    <property type="nucleotide sequence ID" value="NC_031691.1"/>
</dbReference>
<keyword evidence="5" id="KW-0167">Capsid protein</keyword>
<dbReference type="Gene3D" id="1.10.3570.10">
    <property type="entry name" value="Rhabdovirus nucleocapsid protein like domain"/>
    <property type="match status" value="1"/>
</dbReference>
<comment type="subcellular location">
    <subcellularLocation>
        <location evidence="1">Host cytoplasm</location>
    </subcellularLocation>
    <subcellularLocation>
        <location evidence="2">Virion</location>
    </subcellularLocation>
</comment>